<dbReference type="InterPro" id="IPR008422">
    <property type="entry name" value="KN_HD"/>
</dbReference>
<dbReference type="EMBL" id="LR746268">
    <property type="protein sequence ID" value="CAA7396858.1"/>
    <property type="molecule type" value="Genomic_DNA"/>
</dbReference>
<sequence>MATFFHGGAPEIQPDGLQTLYLMNPGYVGYPSDGSATSNVLLLNQAGVSAGSQSAHQHQLLGIPLQNQVSASSSSVDHSRPMSISVPHDISAVHGSLPRVHYNLWNPTTNSGIDAAAQQIRRPSMAPLAQQGLSLSLSPQQASYGQYRQDREMLVSPSSTSEVINGMPGLQGMLMGSKYLKAAQQLLDEVVNVGKGVKDDSPKASKNQMKANRDADEGAGEEVGLKRAAELTTVERQELQMKKAKLAGMLDEVEQRYRQYHQQMQIVVSSFEAMAGFGSARTYTSLALQTISKQFRCLKDAITGQIRATSRSLGEEDGQIGGGKSEGGSRLRFVDHHLRQQRALQQLGMMQHNAWRPQRGLPERAVSVLRAWLFEHFLHPYPKDTDKLMLAKQTGLTRSQVSNWFINARVRLWKPMVEEMYMEETKDQEHQHNNGDDRPSKRELNEDSGGPMEGSPSGTQKQADSLLTREDDSTNPKLNPSMIPTSDLAGIIRMKETAPYGDDSSLTLEKFKKARAEEASLHMNGLPHAMHMGMDFKPIATNRDFFTVNRRSVEDGGYSFGAFPMGDLGRFDPEQFAPRFSGNGVSLTLGLPHCESLSLSGTQPSFLSAESIPLGRRLEIGGETGDFCNLRNNAPGTHPSNAFENINMQNRKGFAAPLLPDFVT</sequence>
<feature type="region of interest" description="Disordered" evidence="10">
    <location>
        <begin position="196"/>
        <end position="223"/>
    </location>
</feature>
<evidence type="ECO:0000256" key="7">
    <source>
        <dbReference type="ARBA" id="ARBA00023242"/>
    </source>
</evidence>
<reference evidence="12" key="1">
    <citation type="submission" date="2020-02" db="EMBL/GenBank/DDBJ databases">
        <authorList>
            <person name="Scholz U."/>
            <person name="Mascher M."/>
            <person name="Fiebig A."/>
        </authorList>
    </citation>
    <scope>NUCLEOTIDE SEQUENCE</scope>
</reference>
<dbReference type="Gene3D" id="1.10.10.60">
    <property type="entry name" value="Homeodomain-like"/>
    <property type="match status" value="1"/>
</dbReference>
<evidence type="ECO:0000256" key="4">
    <source>
        <dbReference type="ARBA" id="ARBA00023125"/>
    </source>
</evidence>
<dbReference type="SMART" id="SM00574">
    <property type="entry name" value="POX"/>
    <property type="match status" value="1"/>
</dbReference>
<dbReference type="GO" id="GO:0005634">
    <property type="term" value="C:nucleus"/>
    <property type="evidence" value="ECO:0007669"/>
    <property type="project" value="UniProtKB-SubCell"/>
</dbReference>
<dbReference type="PROSITE" id="PS50071">
    <property type="entry name" value="HOMEOBOX_2"/>
    <property type="match status" value="1"/>
</dbReference>
<gene>
    <name evidence="12" type="ORF">SI8410_05007521</name>
</gene>
<dbReference type="Pfam" id="PF05920">
    <property type="entry name" value="Homeobox_KN"/>
    <property type="match status" value="1"/>
</dbReference>
<evidence type="ECO:0000256" key="3">
    <source>
        <dbReference type="ARBA" id="ARBA00023015"/>
    </source>
</evidence>
<name>A0A7I8KIF7_SPIIN</name>
<keyword evidence="5 8" id="KW-0371">Homeobox</keyword>
<accession>A0A7I8KIF7</accession>
<dbReference type="OrthoDB" id="10056939at2759"/>
<dbReference type="FunFam" id="1.10.10.60:FF:000117">
    <property type="entry name" value="BEL1-like homeodomain protein 9"/>
    <property type="match status" value="1"/>
</dbReference>
<protein>
    <recommendedName>
        <fullName evidence="11">Homeobox domain-containing protein</fullName>
    </recommendedName>
</protein>
<evidence type="ECO:0000313" key="12">
    <source>
        <dbReference type="EMBL" id="CAA7396858.1"/>
    </source>
</evidence>
<keyword evidence="9" id="KW-0175">Coiled coil</keyword>
<dbReference type="InterPro" id="IPR006563">
    <property type="entry name" value="POX_dom"/>
</dbReference>
<evidence type="ECO:0000256" key="10">
    <source>
        <dbReference type="SAM" id="MobiDB-lite"/>
    </source>
</evidence>
<evidence type="ECO:0000256" key="9">
    <source>
        <dbReference type="SAM" id="Coils"/>
    </source>
</evidence>
<dbReference type="GO" id="GO:0006355">
    <property type="term" value="P:regulation of DNA-templated transcription"/>
    <property type="evidence" value="ECO:0007669"/>
    <property type="project" value="InterPro"/>
</dbReference>
<feature type="coiled-coil region" evidence="9">
    <location>
        <begin position="236"/>
        <end position="263"/>
    </location>
</feature>
<dbReference type="SUPFAM" id="SSF46689">
    <property type="entry name" value="Homeodomain-like"/>
    <property type="match status" value="1"/>
</dbReference>
<feature type="region of interest" description="Disordered" evidence="10">
    <location>
        <begin position="424"/>
        <end position="485"/>
    </location>
</feature>
<feature type="DNA-binding region" description="Homeobox" evidence="8">
    <location>
        <begin position="354"/>
        <end position="416"/>
    </location>
</feature>
<comment type="similarity">
    <text evidence="2">Belongs to the TALE/BELL homeobox family.</text>
</comment>
<dbReference type="CDD" id="cd00086">
    <property type="entry name" value="homeodomain"/>
    <property type="match status" value="1"/>
</dbReference>
<dbReference type="InterPro" id="IPR001356">
    <property type="entry name" value="HD"/>
</dbReference>
<evidence type="ECO:0000256" key="8">
    <source>
        <dbReference type="PROSITE-ProRule" id="PRU00108"/>
    </source>
</evidence>
<keyword evidence="3" id="KW-0805">Transcription regulation</keyword>
<keyword evidence="7 8" id="KW-0539">Nucleus</keyword>
<evidence type="ECO:0000256" key="2">
    <source>
        <dbReference type="ARBA" id="ARBA00006454"/>
    </source>
</evidence>
<dbReference type="InterPro" id="IPR009057">
    <property type="entry name" value="Homeodomain-like_sf"/>
</dbReference>
<comment type="subcellular location">
    <subcellularLocation>
        <location evidence="1 8">Nucleus</location>
    </subcellularLocation>
</comment>
<keyword evidence="6" id="KW-0804">Transcription</keyword>
<feature type="compositionally biased region" description="Polar residues" evidence="10">
    <location>
        <begin position="475"/>
        <end position="484"/>
    </location>
</feature>
<evidence type="ECO:0000256" key="1">
    <source>
        <dbReference type="ARBA" id="ARBA00004123"/>
    </source>
</evidence>
<keyword evidence="4 8" id="KW-0238">DNA-binding</keyword>
<dbReference type="PANTHER" id="PTHR11850">
    <property type="entry name" value="HOMEOBOX PROTEIN TRANSCRIPTION FACTORS"/>
    <property type="match status" value="1"/>
</dbReference>
<organism evidence="12 13">
    <name type="scientific">Spirodela intermedia</name>
    <name type="common">Intermediate duckweed</name>
    <dbReference type="NCBI Taxonomy" id="51605"/>
    <lineage>
        <taxon>Eukaryota</taxon>
        <taxon>Viridiplantae</taxon>
        <taxon>Streptophyta</taxon>
        <taxon>Embryophyta</taxon>
        <taxon>Tracheophyta</taxon>
        <taxon>Spermatophyta</taxon>
        <taxon>Magnoliopsida</taxon>
        <taxon>Liliopsida</taxon>
        <taxon>Araceae</taxon>
        <taxon>Lemnoideae</taxon>
        <taxon>Spirodela</taxon>
    </lineage>
</organism>
<evidence type="ECO:0000256" key="5">
    <source>
        <dbReference type="ARBA" id="ARBA00023155"/>
    </source>
</evidence>
<dbReference type="GO" id="GO:0003677">
    <property type="term" value="F:DNA binding"/>
    <property type="evidence" value="ECO:0007669"/>
    <property type="project" value="UniProtKB-UniRule"/>
</dbReference>
<proteinExistence type="inferred from homology"/>
<feature type="compositionally biased region" description="Basic and acidic residues" evidence="10">
    <location>
        <begin position="424"/>
        <end position="445"/>
    </location>
</feature>
<feature type="compositionally biased region" description="Polar residues" evidence="10">
    <location>
        <begin position="456"/>
        <end position="465"/>
    </location>
</feature>
<evidence type="ECO:0000313" key="13">
    <source>
        <dbReference type="Proteomes" id="UP000663760"/>
    </source>
</evidence>
<dbReference type="Pfam" id="PF07526">
    <property type="entry name" value="POX"/>
    <property type="match status" value="1"/>
</dbReference>
<dbReference type="Proteomes" id="UP000663760">
    <property type="component" value="Chromosome 5"/>
</dbReference>
<dbReference type="SMART" id="SM00389">
    <property type="entry name" value="HOX"/>
    <property type="match status" value="1"/>
</dbReference>
<keyword evidence="13" id="KW-1185">Reference proteome</keyword>
<evidence type="ECO:0000256" key="6">
    <source>
        <dbReference type="ARBA" id="ARBA00023163"/>
    </source>
</evidence>
<evidence type="ECO:0000259" key="11">
    <source>
        <dbReference type="PROSITE" id="PS50071"/>
    </source>
</evidence>
<dbReference type="AlphaFoldDB" id="A0A7I8KIF7"/>
<dbReference type="InterPro" id="IPR050224">
    <property type="entry name" value="TALE_homeobox"/>
</dbReference>
<feature type="domain" description="Homeobox" evidence="11">
    <location>
        <begin position="352"/>
        <end position="415"/>
    </location>
</feature>